<evidence type="ECO:0000313" key="4">
    <source>
        <dbReference type="Proteomes" id="UP000807025"/>
    </source>
</evidence>
<proteinExistence type="predicted"/>
<evidence type="ECO:0000313" key="3">
    <source>
        <dbReference type="EMBL" id="KAF9487028.1"/>
    </source>
</evidence>
<comment type="caution">
    <text evidence="3">The sequence shown here is derived from an EMBL/GenBank/DDBJ whole genome shotgun (WGS) entry which is preliminary data.</text>
</comment>
<organism evidence="3 4">
    <name type="scientific">Pleurotus eryngii</name>
    <name type="common">Boletus of the steppes</name>
    <dbReference type="NCBI Taxonomy" id="5323"/>
    <lineage>
        <taxon>Eukaryota</taxon>
        <taxon>Fungi</taxon>
        <taxon>Dikarya</taxon>
        <taxon>Basidiomycota</taxon>
        <taxon>Agaricomycotina</taxon>
        <taxon>Agaricomycetes</taxon>
        <taxon>Agaricomycetidae</taxon>
        <taxon>Agaricales</taxon>
        <taxon>Pleurotineae</taxon>
        <taxon>Pleurotaceae</taxon>
        <taxon>Pleurotus</taxon>
    </lineage>
</organism>
<protein>
    <submittedName>
        <fullName evidence="3">Uncharacterized protein</fullName>
    </submittedName>
</protein>
<feature type="coiled-coil region" evidence="1">
    <location>
        <begin position="13"/>
        <end position="82"/>
    </location>
</feature>
<feature type="region of interest" description="Disordered" evidence="2">
    <location>
        <begin position="186"/>
        <end position="214"/>
    </location>
</feature>
<sequence length="337" mass="37866">MIKLQKTIIEAHLSSLKTAHNELIRLKDDAEQEITSLRRQIESVSIESVALQTCNWELGRTREDTEQEIAGLRHQMESLKHCALNELQEIISTHNRKEVLMKMHVQTEIEVQRRMVQTEALKHIVTMQTEFGVLAKELEACHQLPLVAVIERLQSQILELSLALRQADLIQGRHKLPLVETRAMQTEPLPKSDKSVQLHCTRTGQTQTESLPRSDKSVQLHCTCTGQTQAESPPTPTQMEMQTEILSPSVAPMTPTRLVSISASTTPMTPTCRPGVSTLTSTPPPPFTFRMTDSPGRAVTHAGQWSSTTRRTSIDSAVQTFEARIRKRERSASYSPL</sequence>
<feature type="region of interest" description="Disordered" evidence="2">
    <location>
        <begin position="264"/>
        <end position="283"/>
    </location>
</feature>
<feature type="compositionally biased region" description="Polar residues" evidence="2">
    <location>
        <begin position="198"/>
        <end position="211"/>
    </location>
</feature>
<name>A0A9P6D8V1_PLEER</name>
<keyword evidence="4" id="KW-1185">Reference proteome</keyword>
<dbReference type="Proteomes" id="UP000807025">
    <property type="component" value="Unassembled WGS sequence"/>
</dbReference>
<reference evidence="3" key="1">
    <citation type="submission" date="2020-11" db="EMBL/GenBank/DDBJ databases">
        <authorList>
            <consortium name="DOE Joint Genome Institute"/>
            <person name="Ahrendt S."/>
            <person name="Riley R."/>
            <person name="Andreopoulos W."/>
            <person name="Labutti K."/>
            <person name="Pangilinan J."/>
            <person name="Ruiz-Duenas F.J."/>
            <person name="Barrasa J.M."/>
            <person name="Sanchez-Garcia M."/>
            <person name="Camarero S."/>
            <person name="Miyauchi S."/>
            <person name="Serrano A."/>
            <person name="Linde D."/>
            <person name="Babiker R."/>
            <person name="Drula E."/>
            <person name="Ayuso-Fernandez I."/>
            <person name="Pacheco R."/>
            <person name="Padilla G."/>
            <person name="Ferreira P."/>
            <person name="Barriuso J."/>
            <person name="Kellner H."/>
            <person name="Castanera R."/>
            <person name="Alfaro M."/>
            <person name="Ramirez L."/>
            <person name="Pisabarro A.G."/>
            <person name="Kuo A."/>
            <person name="Tritt A."/>
            <person name="Lipzen A."/>
            <person name="He G."/>
            <person name="Yan M."/>
            <person name="Ng V."/>
            <person name="Cullen D."/>
            <person name="Martin F."/>
            <person name="Rosso M.-N."/>
            <person name="Henrissat B."/>
            <person name="Hibbett D."/>
            <person name="Martinez A.T."/>
            <person name="Grigoriev I.V."/>
        </authorList>
    </citation>
    <scope>NUCLEOTIDE SEQUENCE</scope>
    <source>
        <strain evidence="3">ATCC 90797</strain>
    </source>
</reference>
<dbReference type="AlphaFoldDB" id="A0A9P6D8V1"/>
<accession>A0A9P6D8V1</accession>
<evidence type="ECO:0000256" key="1">
    <source>
        <dbReference type="SAM" id="Coils"/>
    </source>
</evidence>
<dbReference type="EMBL" id="MU154835">
    <property type="protein sequence ID" value="KAF9487028.1"/>
    <property type="molecule type" value="Genomic_DNA"/>
</dbReference>
<gene>
    <name evidence="3" type="ORF">BDN71DRAFT_1514378</name>
</gene>
<dbReference type="OrthoDB" id="10544416at2759"/>
<evidence type="ECO:0000256" key="2">
    <source>
        <dbReference type="SAM" id="MobiDB-lite"/>
    </source>
</evidence>
<keyword evidence="1" id="KW-0175">Coiled coil</keyword>